<feature type="transmembrane region" description="Helical" evidence="18">
    <location>
        <begin position="147"/>
        <end position="166"/>
    </location>
</feature>
<dbReference type="PANTHER" id="PTHR46552">
    <property type="entry name" value="NADH-UBIQUINONE OXIDOREDUCTASE CHAIN 2"/>
    <property type="match status" value="1"/>
</dbReference>
<evidence type="ECO:0000256" key="8">
    <source>
        <dbReference type="ARBA" id="ARBA00022692"/>
    </source>
</evidence>
<keyword evidence="9 18" id="KW-0999">Mitochondrion inner membrane</keyword>
<evidence type="ECO:0000256" key="16">
    <source>
        <dbReference type="ARBA" id="ARBA00023136"/>
    </source>
</evidence>
<keyword evidence="10 18" id="KW-1278">Translocase</keyword>
<evidence type="ECO:0000256" key="5">
    <source>
        <dbReference type="ARBA" id="ARBA00021008"/>
    </source>
</evidence>
<accession>A0A5C0PX67</accession>
<keyword evidence="12 18" id="KW-1133">Transmembrane helix</keyword>
<evidence type="ECO:0000256" key="12">
    <source>
        <dbReference type="ARBA" id="ARBA00022989"/>
    </source>
</evidence>
<comment type="subcellular location">
    <subcellularLocation>
        <location evidence="2 18">Mitochondrion inner membrane</location>
        <topology evidence="2 18">Multi-pass membrane protein</topology>
    </subcellularLocation>
</comment>
<keyword evidence="16 18" id="KW-0472">Membrane</keyword>
<comment type="function">
    <text evidence="1">Core subunit of the mitochondrial membrane respiratory chain NADH dehydrogenase (Complex I) that is believed to belong to the minimal assembly required for catalysis. Complex I functions in the transfer of electrons from NADH to the respiratory chain. The immediate electron acceptor for the enzyme is believed to be ubiquinone.</text>
</comment>
<evidence type="ECO:0000256" key="18">
    <source>
        <dbReference type="RuleBase" id="RU003403"/>
    </source>
</evidence>
<feature type="domain" description="NADH:quinone oxidoreductase/Mrp antiporter transmembrane" evidence="19">
    <location>
        <begin position="23"/>
        <end position="279"/>
    </location>
</feature>
<sequence>MTKFWKITFISSLFMSTMIVISSSSWMSMWIGLEINMLSFIPLIIFNNKNSCEAAIKYFFTQAIASSSILLSIILMMTKNNELSSIFSSWEILIMNSSLLMKTGMAPFHFWFPEVMEGLEWLSSLLLLTWQKISPLAIIMFNMKFNFFFSIIIILSVSISSIMIINQTSIRKIMAYSSINHLSWMLSSMIINQTVWMIYFLIYSIMTMNIVLIFKLNNMFFTPQISLTWSMNPMMKLMFLLSIMSLAGIPPFIGFFPKWLIIQSLVEMKFYLITISLILMTLIMIFMYLNLIFSSLVLSSSKMKWMNNFSFKKNKLLIFSNSLIVLSLLFSTLLFN</sequence>
<dbReference type="InterPro" id="IPR003917">
    <property type="entry name" value="NADH_UbQ_OxRdtase_chain2"/>
</dbReference>
<evidence type="ECO:0000256" key="1">
    <source>
        <dbReference type="ARBA" id="ARBA00003257"/>
    </source>
</evidence>
<dbReference type="EC" id="7.1.1.2" evidence="4 18"/>
<evidence type="ECO:0000256" key="10">
    <source>
        <dbReference type="ARBA" id="ARBA00022967"/>
    </source>
</evidence>
<gene>
    <name evidence="20" type="primary">ND2</name>
    <name evidence="20" type="ORF">FM13_04</name>
</gene>
<evidence type="ECO:0000256" key="4">
    <source>
        <dbReference type="ARBA" id="ARBA00012944"/>
    </source>
</evidence>
<evidence type="ECO:0000256" key="15">
    <source>
        <dbReference type="ARBA" id="ARBA00023128"/>
    </source>
</evidence>
<geneLocation type="mitochondrion" evidence="20"/>
<evidence type="ECO:0000256" key="9">
    <source>
        <dbReference type="ARBA" id="ARBA00022792"/>
    </source>
</evidence>
<evidence type="ECO:0000256" key="14">
    <source>
        <dbReference type="ARBA" id="ARBA00023075"/>
    </source>
</evidence>
<keyword evidence="8 18" id="KW-0812">Transmembrane</keyword>
<evidence type="ECO:0000313" key="20">
    <source>
        <dbReference type="EMBL" id="QEJ81399.1"/>
    </source>
</evidence>
<proteinExistence type="inferred from homology"/>
<dbReference type="InterPro" id="IPR001750">
    <property type="entry name" value="ND/Mrp_TM"/>
</dbReference>
<keyword evidence="15 18" id="KW-0496">Mitochondrion</keyword>
<keyword evidence="6" id="KW-0813">Transport</keyword>
<evidence type="ECO:0000256" key="17">
    <source>
        <dbReference type="ARBA" id="ARBA00049551"/>
    </source>
</evidence>
<keyword evidence="11 18" id="KW-0249">Electron transport</keyword>
<evidence type="ECO:0000256" key="6">
    <source>
        <dbReference type="ARBA" id="ARBA00022448"/>
    </source>
</evidence>
<evidence type="ECO:0000256" key="3">
    <source>
        <dbReference type="ARBA" id="ARBA00007012"/>
    </source>
</evidence>
<feature type="transmembrane region" description="Helical" evidence="18">
    <location>
        <begin position="237"/>
        <end position="256"/>
    </location>
</feature>
<feature type="transmembrane region" description="Helical" evidence="18">
    <location>
        <begin position="268"/>
        <end position="296"/>
    </location>
</feature>
<dbReference type="EMBL" id="MK292098">
    <property type="protein sequence ID" value="QEJ81399.1"/>
    <property type="molecule type" value="Genomic_DNA"/>
</dbReference>
<comment type="similarity">
    <text evidence="3 18">Belongs to the complex I subunit 2 family.</text>
</comment>
<evidence type="ECO:0000256" key="2">
    <source>
        <dbReference type="ARBA" id="ARBA00004448"/>
    </source>
</evidence>
<keyword evidence="7 18" id="KW-0679">Respiratory chain</keyword>
<keyword evidence="13 18" id="KW-0520">NAD</keyword>
<evidence type="ECO:0000256" key="13">
    <source>
        <dbReference type="ARBA" id="ARBA00023027"/>
    </source>
</evidence>
<name>A0A5C0PX67_9COLE</name>
<evidence type="ECO:0000259" key="19">
    <source>
        <dbReference type="Pfam" id="PF00361"/>
    </source>
</evidence>
<dbReference type="AlphaFoldDB" id="A0A5C0PX67"/>
<evidence type="ECO:0000256" key="7">
    <source>
        <dbReference type="ARBA" id="ARBA00022660"/>
    </source>
</evidence>
<evidence type="ECO:0000256" key="11">
    <source>
        <dbReference type="ARBA" id="ARBA00022982"/>
    </source>
</evidence>
<dbReference type="GO" id="GO:0005743">
    <property type="term" value="C:mitochondrial inner membrane"/>
    <property type="evidence" value="ECO:0007669"/>
    <property type="project" value="UniProtKB-SubCell"/>
</dbReference>
<feature type="transmembrane region" description="Helical" evidence="18">
    <location>
        <begin position="197"/>
        <end position="216"/>
    </location>
</feature>
<dbReference type="Pfam" id="PF00361">
    <property type="entry name" value="Proton_antipo_M"/>
    <property type="match status" value="1"/>
</dbReference>
<comment type="function">
    <text evidence="18">Core subunit of the mitochondrial membrane respiratory chain NADH dehydrogenase (Complex I) which catalyzes electron transfer from NADH through the respiratory chain, using ubiquinone as an electron acceptor. Essential for the catalytic activity and assembly of complex I.</text>
</comment>
<reference evidence="20" key="1">
    <citation type="journal article" date="2019" name="Mol. Phylogenet. Evol.">
        <title>Phylogenetic analysis provides insights into the evolution of Asian fireflies and adult bioluminescence.</title>
        <authorList>
            <person name="Chen X."/>
            <person name="Dong Z."/>
            <person name="Liu G."/>
            <person name="He J."/>
            <person name="Zhao R."/>
            <person name="Wang W."/>
            <person name="Peng Y."/>
            <person name="Li X."/>
        </authorList>
    </citation>
    <scope>NUCLEOTIDE SEQUENCE</scope>
</reference>
<protein>
    <recommendedName>
        <fullName evidence="5 18">NADH-ubiquinone oxidoreductase chain 2</fullName>
        <ecNumber evidence="4 18">7.1.1.2</ecNumber>
    </recommendedName>
</protein>
<comment type="catalytic activity">
    <reaction evidence="17 18">
        <text>a ubiquinone + NADH + 5 H(+)(in) = a ubiquinol + NAD(+) + 4 H(+)(out)</text>
        <dbReference type="Rhea" id="RHEA:29091"/>
        <dbReference type="Rhea" id="RHEA-COMP:9565"/>
        <dbReference type="Rhea" id="RHEA-COMP:9566"/>
        <dbReference type="ChEBI" id="CHEBI:15378"/>
        <dbReference type="ChEBI" id="CHEBI:16389"/>
        <dbReference type="ChEBI" id="CHEBI:17976"/>
        <dbReference type="ChEBI" id="CHEBI:57540"/>
        <dbReference type="ChEBI" id="CHEBI:57945"/>
        <dbReference type="EC" id="7.1.1.2"/>
    </reaction>
</comment>
<feature type="transmembrane region" description="Helical" evidence="18">
    <location>
        <begin position="316"/>
        <end position="335"/>
    </location>
</feature>
<feature type="transmembrane region" description="Helical" evidence="18">
    <location>
        <begin position="7"/>
        <end position="23"/>
    </location>
</feature>
<dbReference type="PRINTS" id="PR01436">
    <property type="entry name" value="NADHDHGNASE2"/>
</dbReference>
<feature type="transmembrane region" description="Helical" evidence="18">
    <location>
        <begin position="58"/>
        <end position="77"/>
    </location>
</feature>
<dbReference type="InterPro" id="IPR050175">
    <property type="entry name" value="Complex_I_Subunit_2"/>
</dbReference>
<dbReference type="GO" id="GO:0008137">
    <property type="term" value="F:NADH dehydrogenase (ubiquinone) activity"/>
    <property type="evidence" value="ECO:0007669"/>
    <property type="project" value="UniProtKB-EC"/>
</dbReference>
<dbReference type="GO" id="GO:0006120">
    <property type="term" value="P:mitochondrial electron transport, NADH to ubiquinone"/>
    <property type="evidence" value="ECO:0007669"/>
    <property type="project" value="InterPro"/>
</dbReference>
<dbReference type="PANTHER" id="PTHR46552:SF1">
    <property type="entry name" value="NADH-UBIQUINONE OXIDOREDUCTASE CHAIN 2"/>
    <property type="match status" value="1"/>
</dbReference>
<organism evidence="20">
    <name type="scientific">Lucidina sp. FM13</name>
    <dbReference type="NCBI Taxonomy" id="2596686"/>
    <lineage>
        <taxon>Eukaryota</taxon>
        <taxon>Metazoa</taxon>
        <taxon>Ecdysozoa</taxon>
        <taxon>Arthropoda</taxon>
        <taxon>Hexapoda</taxon>
        <taxon>Insecta</taxon>
        <taxon>Pterygota</taxon>
        <taxon>Neoptera</taxon>
        <taxon>Endopterygota</taxon>
        <taxon>Coleoptera</taxon>
        <taxon>Polyphaga</taxon>
        <taxon>Elateriformia</taxon>
        <taxon>Elateroidea</taxon>
        <taxon>Lampyridae</taxon>
        <taxon>Lampyrinae</taxon>
        <taxon>Lucidina</taxon>
    </lineage>
</organism>
<keyword evidence="14 18" id="KW-0830">Ubiquinone</keyword>